<proteinExistence type="predicted"/>
<evidence type="ECO:0000313" key="3">
    <source>
        <dbReference type="Proteomes" id="UP000252893"/>
    </source>
</evidence>
<keyword evidence="1" id="KW-0812">Transmembrane</keyword>
<dbReference type="EMBL" id="QNRH01000010">
    <property type="protein sequence ID" value="RBO91060.1"/>
    <property type="molecule type" value="Genomic_DNA"/>
</dbReference>
<dbReference type="Proteomes" id="UP000252893">
    <property type="component" value="Unassembled WGS sequence"/>
</dbReference>
<dbReference type="RefSeq" id="WP_113946016.1">
    <property type="nucleotide sequence ID" value="NZ_JBHEEG010000011.1"/>
</dbReference>
<organism evidence="2 3">
    <name type="scientific">Pseudochrobactrum asaccharolyticum</name>
    <dbReference type="NCBI Taxonomy" id="354351"/>
    <lineage>
        <taxon>Bacteria</taxon>
        <taxon>Pseudomonadati</taxon>
        <taxon>Pseudomonadota</taxon>
        <taxon>Alphaproteobacteria</taxon>
        <taxon>Hyphomicrobiales</taxon>
        <taxon>Brucellaceae</taxon>
        <taxon>Pseudochrobactrum</taxon>
    </lineage>
</organism>
<gene>
    <name evidence="2" type="ORF">DFR47_11057</name>
</gene>
<feature type="transmembrane region" description="Helical" evidence="1">
    <location>
        <begin position="43"/>
        <end position="64"/>
    </location>
</feature>
<evidence type="ECO:0000313" key="2">
    <source>
        <dbReference type="EMBL" id="RBO91060.1"/>
    </source>
</evidence>
<keyword evidence="1" id="KW-1133">Transmembrane helix</keyword>
<sequence>MKKLYIAVIATGLFVTGAALLIALVALSDASYRCPGIQCSDAMFVGVGGAVLALIGIVIAVFGFRRFKAA</sequence>
<name>A0A366DLV4_9HYPH</name>
<reference evidence="2 3" key="1">
    <citation type="submission" date="2018-06" db="EMBL/GenBank/DDBJ databases">
        <title>Genomic Encyclopedia of Type Strains, Phase IV (KMG-IV): sequencing the most valuable type-strain genomes for metagenomic binning, comparative biology and taxonomic classification.</title>
        <authorList>
            <person name="Goeker M."/>
        </authorList>
    </citation>
    <scope>NUCLEOTIDE SEQUENCE [LARGE SCALE GENOMIC DNA]</scope>
    <source>
        <strain evidence="2 3">DSM 25619</strain>
    </source>
</reference>
<dbReference type="AlphaFoldDB" id="A0A366DLV4"/>
<keyword evidence="3" id="KW-1185">Reference proteome</keyword>
<keyword evidence="1" id="KW-0472">Membrane</keyword>
<accession>A0A366DLV4</accession>
<protein>
    <submittedName>
        <fullName evidence="2">Uncharacterized protein</fullName>
    </submittedName>
</protein>
<evidence type="ECO:0000256" key="1">
    <source>
        <dbReference type="SAM" id="Phobius"/>
    </source>
</evidence>
<comment type="caution">
    <text evidence="2">The sequence shown here is derived from an EMBL/GenBank/DDBJ whole genome shotgun (WGS) entry which is preliminary data.</text>
</comment>